<keyword evidence="1" id="KW-0472">Membrane</keyword>
<gene>
    <name evidence="2" type="ORF">MACJ_003173</name>
</gene>
<dbReference type="OrthoDB" id="360455at2759"/>
<dbReference type="EMBL" id="CP056067">
    <property type="protein sequence ID" value="UKJ89919.2"/>
    <property type="molecule type" value="Genomic_DNA"/>
</dbReference>
<evidence type="ECO:0000256" key="1">
    <source>
        <dbReference type="SAM" id="Phobius"/>
    </source>
</evidence>
<keyword evidence="1" id="KW-0812">Transmembrane</keyword>
<organism evidence="2 3">
    <name type="scientific">Theileria orientalis</name>
    <dbReference type="NCBI Taxonomy" id="68886"/>
    <lineage>
        <taxon>Eukaryota</taxon>
        <taxon>Sar</taxon>
        <taxon>Alveolata</taxon>
        <taxon>Apicomplexa</taxon>
        <taxon>Aconoidasida</taxon>
        <taxon>Piroplasmida</taxon>
        <taxon>Theileriidae</taxon>
        <taxon>Theileria</taxon>
    </lineage>
</organism>
<name>A0A976M7D5_THEOR</name>
<keyword evidence="1" id="KW-1133">Transmembrane helix</keyword>
<dbReference type="Proteomes" id="UP000244803">
    <property type="component" value="Chromosome 4"/>
</dbReference>
<evidence type="ECO:0000313" key="3">
    <source>
        <dbReference type="Proteomes" id="UP000244803"/>
    </source>
</evidence>
<sequence length="1069" mass="125214">MSYLMTLRITKINQILNLALFFVILLLNFRFTDSYSLSISRNYSIQSRFNNYSFISNKVSEQLKSDKDKLCYSTNLHTYILKSTVDEVHCGEILTGRPMKRNQDGTILVDVGLSQPLLASKSSLYFMSEDEHYRLNTLLNKRKEEEEDRNSLNSIIYETIHNAKKMVPRKNITNFKPVYMYPNDYSNSMKKKDVKVPYDIGVGNEIRPQDYTLPLEPKIPEYLKNLDKMEFVVTEISPYTNYIYGDFFSVNIVESKRRMYSYLHLESIKHGANFIPYDAVIREIMGDVVKLQIINGKYSEMYGVNGYAMANDSDKIGDKIKVYLAGSDWALEQTYLFRSQISHPMLRKENLKVLNDAIIKYYAKTAKWFKANVEKVTTDAVILRLFGQNKDKYKGYLMKDHLPYNYPEELLNEAFIHGNNTSEHFLQRDAEINLGKLNYIYHYDSSLYVRVNEIIMGSPWYDIMSVPELNNDLINLCLTTKNYYKPDEKMLNHFVKILNQDANKIDAKTKMTYPCIVIGNEGGFIYFAVNHKFKDNFTLDDEYYIGMMEAGQFSTNVKIGTLVQARFEGVVNYTLEGVYARDTKWRLPTFRSLPVTEWLNNLKPEERLKYNLGNKREFSVLHMSNYTMASLKDPQLNEFLLFQPLVADAHAVDQFQNDELMESLLSETATHNLYDQEGREDEQFQYRPVDRYDSSVLEDFIIRPSSEVVAPPICYTDNEELRRIHIKESLGRSKFLRVMRNVKSSMLLEPHLLVREFFISPKGETYWDFLEKLKNTMERRKITTKQAIGFERSILKLLSVMHKIYLEGIYDEVPKEDIMFASIVPKSFNNEYYSMDEMKEFYEIVRKDFVINRAVSRSLLNVLKILTNPSYSFMGQLRNRHRKMNSDVYFYSSKWINYGSVKSINRPYVSREDPYHDLAISQLEEESSRISMAPYQEIVDNPGSLVNELEVHGLTKIKNIYASLLKSNKPFTSKYIRPNDNEEGIDDMELSLDTGELDQREIDAMFEDIDINEYALNTLDGSRESLKHLSKAWKRLNRFPEILTKRDLMEYLEDIKKINRIHGIKLPII</sequence>
<dbReference type="AlphaFoldDB" id="A0A976M7D5"/>
<protein>
    <submittedName>
        <fullName evidence="2">Uncharacterized protein</fullName>
    </submittedName>
</protein>
<evidence type="ECO:0000313" key="2">
    <source>
        <dbReference type="EMBL" id="UKJ89919.2"/>
    </source>
</evidence>
<feature type="transmembrane region" description="Helical" evidence="1">
    <location>
        <begin position="12"/>
        <end position="31"/>
    </location>
</feature>
<accession>A0A976M7D5</accession>
<reference evidence="2" key="1">
    <citation type="submission" date="2022-07" db="EMBL/GenBank/DDBJ databases">
        <title>Evaluation of T. orientalis genome assembly methods using nanopore sequencing and analysis of variation between genomes.</title>
        <authorList>
            <person name="Yam J."/>
            <person name="Micallef M.L."/>
            <person name="Liu M."/>
            <person name="Djordjevic S.P."/>
            <person name="Bogema D.R."/>
            <person name="Jenkins C."/>
        </authorList>
    </citation>
    <scope>NUCLEOTIDE SEQUENCE</scope>
    <source>
        <strain evidence="2">Fish Creek</strain>
    </source>
</reference>
<proteinExistence type="predicted"/>